<feature type="transmembrane region" description="Helical" evidence="7">
    <location>
        <begin position="287"/>
        <end position="307"/>
    </location>
</feature>
<evidence type="ECO:0000256" key="3">
    <source>
        <dbReference type="ARBA" id="ARBA00022692"/>
    </source>
</evidence>
<evidence type="ECO:0000256" key="6">
    <source>
        <dbReference type="SAM" id="MobiDB-lite"/>
    </source>
</evidence>
<feature type="transmembrane region" description="Helical" evidence="7">
    <location>
        <begin position="422"/>
        <end position="442"/>
    </location>
</feature>
<evidence type="ECO:0000256" key="7">
    <source>
        <dbReference type="SAM" id="Phobius"/>
    </source>
</evidence>
<dbReference type="Pfam" id="PF05602">
    <property type="entry name" value="CLPTM1"/>
    <property type="match status" value="1"/>
</dbReference>
<evidence type="ECO:0000256" key="2">
    <source>
        <dbReference type="ARBA" id="ARBA00009310"/>
    </source>
</evidence>
<feature type="chain" id="PRO_5005601570" evidence="8">
    <location>
        <begin position="23"/>
        <end position="561"/>
    </location>
</feature>
<dbReference type="OrthoDB" id="378564at2759"/>
<keyword evidence="5 7" id="KW-0472">Membrane</keyword>
<dbReference type="PANTHER" id="PTHR21347">
    <property type="entry name" value="CLEFT LIP AND PALATE ASSOCIATED TRANSMEMBRANE PROTEIN-RELATED"/>
    <property type="match status" value="1"/>
</dbReference>
<evidence type="ECO:0000256" key="1">
    <source>
        <dbReference type="ARBA" id="ARBA00004141"/>
    </source>
</evidence>
<keyword evidence="4 7" id="KW-1133">Transmembrane helix</keyword>
<keyword evidence="10" id="KW-1185">Reference proteome</keyword>
<evidence type="ECO:0000256" key="4">
    <source>
        <dbReference type="ARBA" id="ARBA00022989"/>
    </source>
</evidence>
<comment type="caution">
    <text evidence="9">The sequence shown here is derived from an EMBL/GenBank/DDBJ whole genome shotgun (WGS) entry which is preliminary data.</text>
</comment>
<feature type="transmembrane region" description="Helical" evidence="7">
    <location>
        <begin position="349"/>
        <end position="367"/>
    </location>
</feature>
<reference evidence="10" key="1">
    <citation type="journal article" date="2015" name="PLoS Genet.">
        <title>Genome Sequence and Transcriptome Analyses of Chrysochromulina tobin: Metabolic Tools for Enhanced Algal Fitness in the Prominent Order Prymnesiales (Haptophyceae).</title>
        <authorList>
            <person name="Hovde B.T."/>
            <person name="Deodato C.R."/>
            <person name="Hunsperger H.M."/>
            <person name="Ryken S.A."/>
            <person name="Yost W."/>
            <person name="Jha R.K."/>
            <person name="Patterson J."/>
            <person name="Monnat R.J. Jr."/>
            <person name="Barlow S.B."/>
            <person name="Starkenburg S.R."/>
            <person name="Cattolico R.A."/>
        </authorList>
    </citation>
    <scope>NUCLEOTIDE SEQUENCE</scope>
    <source>
        <strain evidence="10">CCMP291</strain>
    </source>
</reference>
<comment type="similarity">
    <text evidence="2">Belongs to the CLPTM1 family.</text>
</comment>
<evidence type="ECO:0000313" key="10">
    <source>
        <dbReference type="Proteomes" id="UP000037460"/>
    </source>
</evidence>
<feature type="signal peptide" evidence="8">
    <location>
        <begin position="1"/>
        <end position="22"/>
    </location>
</feature>
<proteinExistence type="inferred from homology"/>
<feature type="region of interest" description="Disordered" evidence="6">
    <location>
        <begin position="518"/>
        <end position="561"/>
    </location>
</feature>
<organism evidence="9 10">
    <name type="scientific">Chrysochromulina tobinii</name>
    <dbReference type="NCBI Taxonomy" id="1460289"/>
    <lineage>
        <taxon>Eukaryota</taxon>
        <taxon>Haptista</taxon>
        <taxon>Haptophyta</taxon>
        <taxon>Prymnesiophyceae</taxon>
        <taxon>Prymnesiales</taxon>
        <taxon>Chrysochromulinaceae</taxon>
        <taxon>Chrysochromulina</taxon>
    </lineage>
</organism>
<evidence type="ECO:0000256" key="8">
    <source>
        <dbReference type="SAM" id="SignalP"/>
    </source>
</evidence>
<gene>
    <name evidence="9" type="ORF">Ctob_005340</name>
</gene>
<evidence type="ECO:0000313" key="9">
    <source>
        <dbReference type="EMBL" id="KOO22180.1"/>
    </source>
</evidence>
<dbReference type="InterPro" id="IPR008429">
    <property type="entry name" value="CLPTM1"/>
</dbReference>
<name>A0A0M0J6U3_9EUKA</name>
<comment type="subcellular location">
    <subcellularLocation>
        <location evidence="1">Membrane</location>
        <topology evidence="1">Multi-pass membrane protein</topology>
    </subcellularLocation>
</comment>
<protein>
    <submittedName>
        <fullName evidence="9">Cleft lip and palate transmembrane protein 1-like protein</fullName>
    </submittedName>
</protein>
<dbReference type="GO" id="GO:0016020">
    <property type="term" value="C:membrane"/>
    <property type="evidence" value="ECO:0007669"/>
    <property type="project" value="UniProtKB-SubCell"/>
</dbReference>
<accession>A0A0M0J6U3</accession>
<sequence>MKMASAVTLWVALAAAARPTHHANVFAAGDKLELRVFLSPSRAPFTDFNNTDALLWSDKSLVYSEAGSSLEKTVHVPLTERLLSNGTMFAHMFITKAGASPDPQHGSYDRLATTSNSFDLVGFSKRLQPRGLYNLLTGEPAPWETELRRGLAEAEAAGRSGEFVSFWKPKLHLQLLVDTESYELDKMPPLLHSYLHHHRLMSGHRFRPLIYVNELTTMKSHWVAINASKPLPGGGLPLTISYSPLPTRRFQWMVNLQHSFKMNEETLGISEKESEDLRGMFVHTSPLLLYTTVAVSAVHLLFDVLAFKNDVSFWSSVDSMEGLSSRTLLLNQGMEFIILLYLFEEDASWLVKITSLFTLVLGFFKIFKSFSVRSRGVARKDSKQAETDEIDRLAFKYLSPPLLLLIAGYSGHSLATGYHRGWYAWLIESLVALVYGGGFIVMTPQLFINYRLKSVAHLNWKFFMYKALNTFIDDLFAFIIKMPTLHRMSCFRDDIVFGVFLYQRYVYRVDMSRRNEFGHTGEGGAPSGDAPSGDAPAGDAPAEDKGGDQKTKKKTEDKKER</sequence>
<dbReference type="Proteomes" id="UP000037460">
    <property type="component" value="Unassembled WGS sequence"/>
</dbReference>
<feature type="compositionally biased region" description="Basic and acidic residues" evidence="6">
    <location>
        <begin position="542"/>
        <end position="561"/>
    </location>
</feature>
<dbReference type="AlphaFoldDB" id="A0A0M0J6U3"/>
<dbReference type="PANTHER" id="PTHR21347:SF0">
    <property type="entry name" value="LIPID SCRAMBLASE CLPTM1L"/>
    <property type="match status" value="1"/>
</dbReference>
<keyword evidence="8" id="KW-0732">Signal</keyword>
<evidence type="ECO:0000256" key="5">
    <source>
        <dbReference type="ARBA" id="ARBA00023136"/>
    </source>
</evidence>
<feature type="compositionally biased region" description="Low complexity" evidence="6">
    <location>
        <begin position="527"/>
        <end position="540"/>
    </location>
</feature>
<dbReference type="EMBL" id="JWZX01003304">
    <property type="protein sequence ID" value="KOO22180.1"/>
    <property type="molecule type" value="Genomic_DNA"/>
</dbReference>
<dbReference type="GO" id="GO:0012505">
    <property type="term" value="C:endomembrane system"/>
    <property type="evidence" value="ECO:0007669"/>
    <property type="project" value="TreeGrafter"/>
</dbReference>
<keyword evidence="3 7" id="KW-0812">Transmembrane</keyword>